<dbReference type="EMBL" id="FQZA01000001">
    <property type="protein sequence ID" value="SHI46949.1"/>
    <property type="molecule type" value="Genomic_DNA"/>
</dbReference>
<accession>A0A1M6BE06</accession>
<gene>
    <name evidence="1" type="ORF">SAMN04488012_101456</name>
</gene>
<proteinExistence type="predicted"/>
<dbReference type="STRING" id="313368.SAMN04488012_101456"/>
<reference evidence="1 2" key="1">
    <citation type="submission" date="2016-11" db="EMBL/GenBank/DDBJ databases">
        <authorList>
            <person name="Jaros S."/>
            <person name="Januszkiewicz K."/>
            <person name="Wedrychowicz H."/>
        </authorList>
    </citation>
    <scope>NUCLEOTIDE SEQUENCE [LARGE SCALE GENOMIC DNA]</scope>
    <source>
        <strain evidence="1 2">DSM 26892</strain>
    </source>
</reference>
<evidence type="ECO:0000313" key="1">
    <source>
        <dbReference type="EMBL" id="SHI46949.1"/>
    </source>
</evidence>
<name>A0A1M6BE06_9RHOB</name>
<dbReference type="AlphaFoldDB" id="A0A1M6BE06"/>
<keyword evidence="2" id="KW-1185">Reference proteome</keyword>
<protein>
    <submittedName>
        <fullName evidence="1">Uncharacterized protein</fullName>
    </submittedName>
</protein>
<dbReference type="Proteomes" id="UP000184040">
    <property type="component" value="Unassembled WGS sequence"/>
</dbReference>
<organism evidence="1 2">
    <name type="scientific">Palleronia salina</name>
    <dbReference type="NCBI Taxonomy" id="313368"/>
    <lineage>
        <taxon>Bacteria</taxon>
        <taxon>Pseudomonadati</taxon>
        <taxon>Pseudomonadota</taxon>
        <taxon>Alphaproteobacteria</taxon>
        <taxon>Rhodobacterales</taxon>
        <taxon>Roseobacteraceae</taxon>
        <taxon>Palleronia</taxon>
    </lineage>
</organism>
<sequence length="101" mass="10778">MKALSEVCTAAISRGEAPETGVRSVGARSASPALRRERGVIARATAIQASAEIPMPASVRPSRALRAIRQASACRARRVWPTITRTGPEKLRSAKRRVSAT</sequence>
<evidence type="ECO:0000313" key="2">
    <source>
        <dbReference type="Proteomes" id="UP000184040"/>
    </source>
</evidence>